<proteinExistence type="predicted"/>
<evidence type="ECO:0000313" key="5">
    <source>
        <dbReference type="EMBL" id="BDZ45990.1"/>
    </source>
</evidence>
<dbReference type="Pfam" id="PF17920">
    <property type="entry name" value="TetR_C_16"/>
    <property type="match status" value="1"/>
</dbReference>
<dbReference type="Gene3D" id="1.10.357.10">
    <property type="entry name" value="Tetracycline Repressor, domain 2"/>
    <property type="match status" value="1"/>
</dbReference>
<dbReference type="PROSITE" id="PS50977">
    <property type="entry name" value="HTH_TETR_2"/>
    <property type="match status" value="1"/>
</dbReference>
<dbReference type="SUPFAM" id="SSF48498">
    <property type="entry name" value="Tetracyclin repressor-like, C-terminal domain"/>
    <property type="match status" value="1"/>
</dbReference>
<dbReference type="Proteomes" id="UP001321498">
    <property type="component" value="Chromosome"/>
</dbReference>
<feature type="DNA-binding region" description="H-T-H motif" evidence="2">
    <location>
        <begin position="44"/>
        <end position="63"/>
    </location>
</feature>
<dbReference type="PANTHER" id="PTHR30055:SF235">
    <property type="entry name" value="TRANSCRIPTIONAL REGULATORY PROTEIN"/>
    <property type="match status" value="1"/>
</dbReference>
<dbReference type="InterPro" id="IPR041678">
    <property type="entry name" value="TetR_C_16"/>
</dbReference>
<dbReference type="InterPro" id="IPR050109">
    <property type="entry name" value="HTH-type_TetR-like_transc_reg"/>
</dbReference>
<dbReference type="InterPro" id="IPR009057">
    <property type="entry name" value="Homeodomain-like_sf"/>
</dbReference>
<dbReference type="EMBL" id="AP027731">
    <property type="protein sequence ID" value="BDZ45990.1"/>
    <property type="molecule type" value="Genomic_DNA"/>
</dbReference>
<evidence type="ECO:0000313" key="6">
    <source>
        <dbReference type="Proteomes" id="UP001321498"/>
    </source>
</evidence>
<evidence type="ECO:0000259" key="4">
    <source>
        <dbReference type="PROSITE" id="PS50977"/>
    </source>
</evidence>
<feature type="region of interest" description="Disordered" evidence="3">
    <location>
        <begin position="1"/>
        <end position="23"/>
    </location>
</feature>
<protein>
    <submittedName>
        <fullName evidence="5">TetR family transcriptional regulator</fullName>
    </submittedName>
</protein>
<feature type="domain" description="HTH tetR-type" evidence="4">
    <location>
        <begin position="21"/>
        <end position="81"/>
    </location>
</feature>
<dbReference type="PRINTS" id="PR00455">
    <property type="entry name" value="HTHTETR"/>
</dbReference>
<dbReference type="RefSeq" id="WP_286276098.1">
    <property type="nucleotide sequence ID" value="NZ_AP027731.1"/>
</dbReference>
<organism evidence="5 6">
    <name type="scientific">Naasia aerilata</name>
    <dbReference type="NCBI Taxonomy" id="1162966"/>
    <lineage>
        <taxon>Bacteria</taxon>
        <taxon>Bacillati</taxon>
        <taxon>Actinomycetota</taxon>
        <taxon>Actinomycetes</taxon>
        <taxon>Micrococcales</taxon>
        <taxon>Microbacteriaceae</taxon>
        <taxon>Naasia</taxon>
    </lineage>
</organism>
<sequence>MTSEQVVPRRGRGRPRAADAGDSRERILAAASAEFSRHGYEAVSLRSVARAASVDAALVHHYFEDKADLFTQAIGMPLRPDRVVKTVLSGPREDVGANLLRAILGGFEEPGFRDRVLGLLRTALGHEFAAAMLRQFLVKEVLHRVAIELAVPDGELRATLTASQMIGLVVLRYGIRAEPLASVPLDELVVRVGPVIQWHLLGFPEAKGP</sequence>
<dbReference type="SUPFAM" id="SSF46689">
    <property type="entry name" value="Homeodomain-like"/>
    <property type="match status" value="1"/>
</dbReference>
<dbReference type="Pfam" id="PF00440">
    <property type="entry name" value="TetR_N"/>
    <property type="match status" value="1"/>
</dbReference>
<dbReference type="Gene3D" id="1.10.10.60">
    <property type="entry name" value="Homeodomain-like"/>
    <property type="match status" value="1"/>
</dbReference>
<dbReference type="PANTHER" id="PTHR30055">
    <property type="entry name" value="HTH-TYPE TRANSCRIPTIONAL REGULATOR RUTR"/>
    <property type="match status" value="1"/>
</dbReference>
<name>A0ABM8GCM2_9MICO</name>
<evidence type="ECO:0000256" key="1">
    <source>
        <dbReference type="ARBA" id="ARBA00023125"/>
    </source>
</evidence>
<evidence type="ECO:0000256" key="3">
    <source>
        <dbReference type="SAM" id="MobiDB-lite"/>
    </source>
</evidence>
<dbReference type="InterPro" id="IPR001647">
    <property type="entry name" value="HTH_TetR"/>
</dbReference>
<keyword evidence="1 2" id="KW-0238">DNA-binding</keyword>
<dbReference type="InterPro" id="IPR036271">
    <property type="entry name" value="Tet_transcr_reg_TetR-rel_C_sf"/>
</dbReference>
<accession>A0ABM8GCM2</accession>
<gene>
    <name evidence="5" type="ORF">GCM10025866_18990</name>
</gene>
<reference evidence="6" key="1">
    <citation type="journal article" date="2019" name="Int. J. Syst. Evol. Microbiol.">
        <title>The Global Catalogue of Microorganisms (GCM) 10K type strain sequencing project: providing services to taxonomists for standard genome sequencing and annotation.</title>
        <authorList>
            <consortium name="The Broad Institute Genomics Platform"/>
            <consortium name="The Broad Institute Genome Sequencing Center for Infectious Disease"/>
            <person name="Wu L."/>
            <person name="Ma J."/>
        </authorList>
    </citation>
    <scope>NUCLEOTIDE SEQUENCE [LARGE SCALE GENOMIC DNA]</scope>
    <source>
        <strain evidence="6">NBRC 108725</strain>
    </source>
</reference>
<evidence type="ECO:0000256" key="2">
    <source>
        <dbReference type="PROSITE-ProRule" id="PRU00335"/>
    </source>
</evidence>
<keyword evidence="6" id="KW-1185">Reference proteome</keyword>